<accession>A0A6B0YS74</accession>
<dbReference type="AlphaFoldDB" id="A0A6B0YS74"/>
<reference evidence="1" key="1">
    <citation type="submission" date="2019-09" db="EMBL/GenBank/DDBJ databases">
        <title>Characterisation of the sponge microbiome using genome-centric metagenomics.</title>
        <authorList>
            <person name="Engelberts J.P."/>
            <person name="Robbins S.J."/>
            <person name="De Goeij J.M."/>
            <person name="Aranda M."/>
            <person name="Bell S.C."/>
            <person name="Webster N.S."/>
        </authorList>
    </citation>
    <scope>NUCLEOTIDE SEQUENCE</scope>
    <source>
        <strain evidence="1">SB0664_bin_27</strain>
    </source>
</reference>
<gene>
    <name evidence="1" type="ORF">F4Y42_02550</name>
</gene>
<comment type="caution">
    <text evidence="1">The sequence shown here is derived from an EMBL/GenBank/DDBJ whole genome shotgun (WGS) entry which is preliminary data.</text>
</comment>
<dbReference type="EMBL" id="VXRG01000027">
    <property type="protein sequence ID" value="MXY92308.1"/>
    <property type="molecule type" value="Genomic_DNA"/>
</dbReference>
<organism evidence="1">
    <name type="scientific">Caldilineaceae bacterium SB0664_bin_27</name>
    <dbReference type="NCBI Taxonomy" id="2605260"/>
    <lineage>
        <taxon>Bacteria</taxon>
        <taxon>Bacillati</taxon>
        <taxon>Chloroflexota</taxon>
        <taxon>Caldilineae</taxon>
        <taxon>Caldilineales</taxon>
        <taxon>Caldilineaceae</taxon>
    </lineage>
</organism>
<proteinExistence type="predicted"/>
<name>A0A6B0YS74_9CHLR</name>
<evidence type="ECO:0000313" key="1">
    <source>
        <dbReference type="EMBL" id="MXY92308.1"/>
    </source>
</evidence>
<evidence type="ECO:0008006" key="2">
    <source>
        <dbReference type="Google" id="ProtNLM"/>
    </source>
</evidence>
<sequence>MDFAARRIVRHTPKNISATSWNPVSIAAARFDSVGINYPLLCLPRTIAAKTVILDHLKALMNPNAVLFGLTLLQGGVSRSWLTRRLMVFYNRKGIFSNRHDDPDGLNQASISAFTMSRSRSSDARRSFPDA</sequence>
<protein>
    <recommendedName>
        <fullName evidence="2">Class I SAM-dependent methyltransferase</fullName>
    </recommendedName>
</protein>